<organism evidence="1 2">
    <name type="scientific">Haloplanus salinus</name>
    <dbReference type="NCBI Taxonomy" id="1126245"/>
    <lineage>
        <taxon>Archaea</taxon>
        <taxon>Methanobacteriati</taxon>
        <taxon>Methanobacteriota</taxon>
        <taxon>Stenosarchaea group</taxon>
        <taxon>Halobacteria</taxon>
        <taxon>Halobacteriales</taxon>
        <taxon>Haloferacaceae</taxon>
        <taxon>Haloplanus</taxon>
    </lineage>
</organism>
<dbReference type="Gene3D" id="3.40.50.300">
    <property type="entry name" value="P-loop containing nucleotide triphosphate hydrolases"/>
    <property type="match status" value="1"/>
</dbReference>
<proteinExistence type="predicted"/>
<dbReference type="OrthoDB" id="109251at2157"/>
<protein>
    <recommendedName>
        <fullName evidence="3">Recombinase RecA</fullName>
    </recommendedName>
</protein>
<dbReference type="InterPro" id="IPR027417">
    <property type="entry name" value="P-loop_NTPase"/>
</dbReference>
<keyword evidence="2" id="KW-1185">Reference proteome</keyword>
<dbReference type="InterPro" id="IPR055927">
    <property type="entry name" value="DUF7504"/>
</dbReference>
<evidence type="ECO:0008006" key="3">
    <source>
        <dbReference type="Google" id="ProtNLM"/>
    </source>
</evidence>
<evidence type="ECO:0000313" key="2">
    <source>
        <dbReference type="Proteomes" id="UP000252189"/>
    </source>
</evidence>
<accession>A0A368N6W2</accession>
<reference evidence="1 2" key="1">
    <citation type="submission" date="2018-07" db="EMBL/GenBank/DDBJ databases">
        <title>Genome sequences of Haloplanus salinus JCM 18368T.</title>
        <authorList>
            <person name="Kim Y.B."/>
            <person name="Roh S.W."/>
        </authorList>
    </citation>
    <scope>NUCLEOTIDE SEQUENCE [LARGE SCALE GENOMIC DNA]</scope>
    <source>
        <strain evidence="1 2">JCM 18368</strain>
    </source>
</reference>
<comment type="caution">
    <text evidence="1">The sequence shown here is derived from an EMBL/GenBank/DDBJ whole genome shotgun (WGS) entry which is preliminary data.</text>
</comment>
<dbReference type="EMBL" id="QPHM01000001">
    <property type="protein sequence ID" value="RCU45966.1"/>
    <property type="molecule type" value="Genomic_DNA"/>
</dbReference>
<name>A0A368N6W2_9EURY</name>
<dbReference type="Pfam" id="PF24336">
    <property type="entry name" value="DUF7504"/>
    <property type="match status" value="1"/>
</dbReference>
<dbReference type="AlphaFoldDB" id="A0A368N6W2"/>
<dbReference type="Proteomes" id="UP000252189">
    <property type="component" value="Unassembled WGS sequence"/>
</dbReference>
<dbReference type="RefSeq" id="WP_114447520.1">
    <property type="nucleotide sequence ID" value="NZ_QPHM01000001.1"/>
</dbReference>
<gene>
    <name evidence="1" type="ORF">DU504_00785</name>
</gene>
<evidence type="ECO:0000313" key="1">
    <source>
        <dbReference type="EMBL" id="RCU45966.1"/>
    </source>
</evidence>
<sequence>MNEDAYGFDGLPIDPVRRGTSILVAGPSHAGTRELAYRMLAGDADEGVIILTTNTTAADVAAECETVGIEVSSDRMGIVDCLDADSSGVPARVLTVSSAQDLTGIGMRYSKLYSDFHSEGVDSIRTGLFSISTVLSLTELRTVSRFVHTLVGRVSKVGGLGVFLVDPAMHDERELRTISQFCDGRVDVRESHDGPELRSRGFLGGSSSWLSFEPLAAADR</sequence>